<feature type="region of interest" description="Disordered" evidence="1">
    <location>
        <begin position="326"/>
        <end position="358"/>
    </location>
</feature>
<gene>
    <name evidence="2" type="ORF">Tharo_1367</name>
</gene>
<organism evidence="2 3">
    <name type="scientific">Thauera aromatica K172</name>
    <dbReference type="NCBI Taxonomy" id="44139"/>
    <lineage>
        <taxon>Bacteria</taxon>
        <taxon>Pseudomonadati</taxon>
        <taxon>Pseudomonadota</taxon>
        <taxon>Betaproteobacteria</taxon>
        <taxon>Rhodocyclales</taxon>
        <taxon>Zoogloeaceae</taxon>
        <taxon>Thauera</taxon>
    </lineage>
</organism>
<dbReference type="PANTHER" id="PTHR30441">
    <property type="entry name" value="DUF748 DOMAIN-CONTAINING PROTEIN"/>
    <property type="match status" value="1"/>
</dbReference>
<dbReference type="EMBL" id="CP028339">
    <property type="protein sequence ID" value="AVR88292.1"/>
    <property type="molecule type" value="Genomic_DNA"/>
</dbReference>
<dbReference type="KEGG" id="tak:Tharo_1367"/>
<dbReference type="AlphaFoldDB" id="A0A2R4BM07"/>
<protein>
    <submittedName>
        <fullName evidence="2">Putative exported protein</fullName>
    </submittedName>
</protein>
<name>A0A2R4BM07_THAAR</name>
<feature type="compositionally biased region" description="Low complexity" evidence="1">
    <location>
        <begin position="789"/>
        <end position="817"/>
    </location>
</feature>
<evidence type="ECO:0000256" key="1">
    <source>
        <dbReference type="SAM" id="MobiDB-lite"/>
    </source>
</evidence>
<dbReference type="InterPro" id="IPR052894">
    <property type="entry name" value="AsmA-related"/>
</dbReference>
<reference evidence="2 3" key="1">
    <citation type="submission" date="2018-03" db="EMBL/GenBank/DDBJ databases">
        <title>Complete genome sequence of Thauera aromatica, a model organism for studying aromatic compound degradation under denitrifying conditions.</title>
        <authorList>
            <person name="Lo H.-Y."/>
            <person name="Goris T."/>
            <person name="Boll M."/>
            <person name="Mueller J.A."/>
        </authorList>
    </citation>
    <scope>NUCLEOTIDE SEQUENCE [LARGE SCALE GENOMIC DNA]</scope>
    <source>
        <strain evidence="2 3">K172</strain>
    </source>
</reference>
<evidence type="ECO:0000313" key="2">
    <source>
        <dbReference type="EMBL" id="AVR88292.1"/>
    </source>
</evidence>
<dbReference type="PANTHER" id="PTHR30441:SF8">
    <property type="entry name" value="DUF748 DOMAIN-CONTAINING PROTEIN"/>
    <property type="match status" value="1"/>
</dbReference>
<feature type="region of interest" description="Disordered" evidence="1">
    <location>
        <begin position="789"/>
        <end position="833"/>
    </location>
</feature>
<dbReference type="Pfam" id="PF05359">
    <property type="entry name" value="DUF748"/>
    <property type="match status" value="3"/>
</dbReference>
<sequence>MGAVLAVAAIAYLAVPPIARHYGQKLLADMLGREVRIDRVLVNPFRLSAEIGGLEVMESGGEGEALAFDSLRANFELESIVRRGPVLRELELVGPRLKLVLDQDGRHNWADVAARIAAVEGEERTAGDGRPLPFSIGNIRIRGGQITVEDRPRALTHELADIDLGVPFVSNLPVRVETFVQPSLSATLNGDPLLLSARTKPFAESQETVVDVVLEAFDLAPWLAYLPGEQRFRLPSALLSTNLELSFRQMPDAAPEVVLRGPVRVDKLVLQDRRGAPLAAAAEAELELADVQPLAGRWHFTRLRLVQPEFDIVRLQDGGLNVLDLLPPEPARRKTDEAGAAQEDGSAGAEAKASGSGADAGPPDFLLALARIRDGVIRFEDRSLATPFRTRIEAINLDVRDLATVSDLPAGIRLDYASDAGESFHHEGQLRLQPFELDGQLQFEALQLARYAPYLADVLPGAEVRTGRLGGSVHYRAARGAEGEPVFGFGAQALSLRDFALALKGSKDAAVKLPELDVREASVDLAGRKLAVAGIDVRGAAVSAVRQKDGEFDLMRLFAAAPGGSRNGAGKGAGKGAIKGGAAKPVAPEWTVAVDKLALQAASLRVEDRTVAKPVVTTVNDIQFELDGFSTAKGNSSRIKLDSRLNRRGRVGVSGALALEPLKADLRLDLRSVDLLPLQPYVLEQTSVAISRGSLTSQGRLTLRSGRRGQLLGAFRGDLGVAGFASVDRLNATDFVRWRTLRVGGIDARLEPFSLAIERVALDDFHTRLILDENGRLNLREIGAVRGEAPAGAAPSSAPAEPGSDGAVAGTGPAAAARSVELAPPASPPPPVRIERIEVTRGNVAFSDRFIQPNYDANLTDLAGALVGLSTAEDTIARLDLSGKVDKAAPLSITGELNPFRQDAHLDLLATVKDFELTGLSGYSGKYVGYGISRGKLSAELNYKIEDRRLTATNRIFLDQLTFGDKIDSPDAVNLPVQLAVSLLKNGRGEIDLRLPVSGTLDDPEFSVFGLVVKMLFNLIGKALTSPFALLGAALGGAEDLATLELAPGHARPGEAQQDKLATLAQALIDRPALRLDVTGRADPAVDSDGLRQAGLDRAVRAQKLKALIARGEEAPSIEEIEIGAGEYPELLKKAYREADFKKPRNLIGLAKDLPEAEMEALMRANVAVGDAELHALARQRAQAVRDWLVEEGKVPGERIFLLEPRVEPAGEGGQVKFSLR</sequence>
<accession>A0A2R4BM07</accession>
<keyword evidence="3" id="KW-1185">Reference proteome</keyword>
<dbReference type="GO" id="GO:0005886">
    <property type="term" value="C:plasma membrane"/>
    <property type="evidence" value="ECO:0007669"/>
    <property type="project" value="TreeGrafter"/>
</dbReference>
<proteinExistence type="predicted"/>
<dbReference type="GO" id="GO:0090313">
    <property type="term" value="P:regulation of protein targeting to membrane"/>
    <property type="evidence" value="ECO:0007669"/>
    <property type="project" value="TreeGrafter"/>
</dbReference>
<dbReference type="Proteomes" id="UP000241885">
    <property type="component" value="Chromosome"/>
</dbReference>
<evidence type="ECO:0000313" key="3">
    <source>
        <dbReference type="Proteomes" id="UP000241885"/>
    </source>
</evidence>
<dbReference type="InterPro" id="IPR008023">
    <property type="entry name" value="DUF748"/>
</dbReference>
<feature type="compositionally biased region" description="Low complexity" evidence="1">
    <location>
        <begin position="343"/>
        <end position="358"/>
    </location>
</feature>